<dbReference type="OrthoDB" id="9784844at2"/>
<evidence type="ECO:0000256" key="1">
    <source>
        <dbReference type="SAM" id="Phobius"/>
    </source>
</evidence>
<feature type="transmembrane region" description="Helical" evidence="1">
    <location>
        <begin position="171"/>
        <end position="192"/>
    </location>
</feature>
<evidence type="ECO:0000313" key="3">
    <source>
        <dbReference type="Proteomes" id="UP000284868"/>
    </source>
</evidence>
<dbReference type="PANTHER" id="PTHR40076">
    <property type="entry name" value="MEMBRANE PROTEIN-RELATED"/>
    <property type="match status" value="1"/>
</dbReference>
<dbReference type="PANTHER" id="PTHR40076:SF1">
    <property type="entry name" value="MEMBRANE PROTEIN"/>
    <property type="match status" value="1"/>
</dbReference>
<dbReference type="InterPro" id="IPR010380">
    <property type="entry name" value="DUF975"/>
</dbReference>
<feature type="transmembrane region" description="Helical" evidence="1">
    <location>
        <begin position="58"/>
        <end position="78"/>
    </location>
</feature>
<dbReference type="AlphaFoldDB" id="A0A415PMZ2"/>
<evidence type="ECO:0000313" key="2">
    <source>
        <dbReference type="EMBL" id="RHM14079.1"/>
    </source>
</evidence>
<comment type="caution">
    <text evidence="2">The sequence shown here is derived from an EMBL/GenBank/DDBJ whole genome shotgun (WGS) entry which is preliminary data.</text>
</comment>
<accession>A0A415PMZ2</accession>
<dbReference type="EMBL" id="QRPK01000010">
    <property type="protein sequence ID" value="RHM14079.1"/>
    <property type="molecule type" value="Genomic_DNA"/>
</dbReference>
<proteinExistence type="predicted"/>
<feature type="transmembrane region" description="Helical" evidence="1">
    <location>
        <begin position="32"/>
        <end position="52"/>
    </location>
</feature>
<dbReference type="Pfam" id="PF06161">
    <property type="entry name" value="DUF975"/>
    <property type="match status" value="1"/>
</dbReference>
<feature type="transmembrane region" description="Helical" evidence="1">
    <location>
        <begin position="107"/>
        <end position="126"/>
    </location>
</feature>
<name>A0A415PMZ2_9FIRM</name>
<reference evidence="2 3" key="1">
    <citation type="submission" date="2018-08" db="EMBL/GenBank/DDBJ databases">
        <title>A genome reference for cultivated species of the human gut microbiota.</title>
        <authorList>
            <person name="Zou Y."/>
            <person name="Xue W."/>
            <person name="Luo G."/>
        </authorList>
    </citation>
    <scope>NUCLEOTIDE SEQUENCE [LARGE SCALE GENOMIC DNA]</scope>
    <source>
        <strain evidence="2 3">AF35-6BH</strain>
    </source>
</reference>
<keyword evidence="1" id="KW-1133">Transmembrane helix</keyword>
<keyword evidence="1" id="KW-0812">Transmembrane</keyword>
<sequence>MLYYTIQRNGGISMFDRIRYKALAKERLTHHWSYLAGLTLIVLLLSSVSMLFSWIPLIGIIISIFIAAPLSMSLNMIVKKLFLKEDIAVNSVLEGFSLFGKTIALELWITLFIMLWSLLLIVPGIIKSYSYRLAFYCLMDDPNLSPKEAIQKSMRLTVGHKLDFFVLDLSWIGWAFAATFTCGIGSLFLIPYTRLTDYIAYRAISEQSLDLSEEETFDKETYTL</sequence>
<keyword evidence="3" id="KW-1185">Reference proteome</keyword>
<protein>
    <submittedName>
        <fullName evidence="2">DUF975 family protein</fullName>
    </submittedName>
</protein>
<dbReference type="Proteomes" id="UP000284868">
    <property type="component" value="Unassembled WGS sequence"/>
</dbReference>
<keyword evidence="1" id="KW-0472">Membrane</keyword>
<organism evidence="2 3">
    <name type="scientific">Amedibacillus dolichus</name>
    <dbReference type="NCBI Taxonomy" id="31971"/>
    <lineage>
        <taxon>Bacteria</taxon>
        <taxon>Bacillati</taxon>
        <taxon>Bacillota</taxon>
        <taxon>Erysipelotrichia</taxon>
        <taxon>Erysipelotrichales</taxon>
        <taxon>Erysipelotrichaceae</taxon>
        <taxon>Amedibacillus</taxon>
    </lineage>
</organism>
<gene>
    <name evidence="2" type="ORF">DWZ83_03485</name>
</gene>